<geneLocation type="plasmid" evidence="2">
    <name>prhbstw-00777_3</name>
</geneLocation>
<sequence>MATAWVDVADNAVKIGLDSALTILGGYLTLKLSQRHELRKEALIQRSKDFEVKTERYVNFLSNSRMMLQKYMLSDFKPDGDDYMELTRRHETLSLTCTNSIIRELAFDAYYAVSHACTMGTANRDEKAPVRKKAKEALDKFQGFANEELRREKAAIDVMSDKSSFCTFWKRLKLDRNT</sequence>
<accession>A0A7L6LHX2</accession>
<protein>
    <submittedName>
        <fullName evidence="1">Uncharacterized protein</fullName>
    </submittedName>
</protein>
<organism evidence="1 2">
    <name type="scientific">Escherichia marmotae</name>
    <dbReference type="NCBI Taxonomy" id="1499973"/>
    <lineage>
        <taxon>Bacteria</taxon>
        <taxon>Pseudomonadati</taxon>
        <taxon>Pseudomonadota</taxon>
        <taxon>Gammaproteobacteria</taxon>
        <taxon>Enterobacterales</taxon>
        <taxon>Enterobacteriaceae</taxon>
        <taxon>Escherichia</taxon>
    </lineage>
</organism>
<dbReference type="EMBL" id="CP056167">
    <property type="protein sequence ID" value="QLX32726.1"/>
    <property type="molecule type" value="Genomic_DNA"/>
</dbReference>
<dbReference type="Proteomes" id="UP000512146">
    <property type="component" value="Plasmid pRHBSTW-00777_3"/>
</dbReference>
<evidence type="ECO:0000313" key="2">
    <source>
        <dbReference type="Proteomes" id="UP000512146"/>
    </source>
</evidence>
<name>A0A7L6LHX2_9ESCH</name>
<evidence type="ECO:0000313" key="1">
    <source>
        <dbReference type="EMBL" id="QLX32726.1"/>
    </source>
</evidence>
<dbReference type="RefSeq" id="WP_181503399.1">
    <property type="nucleotide sequence ID" value="NZ_CP056167.1"/>
</dbReference>
<dbReference type="AlphaFoldDB" id="A0A7L6LHX2"/>
<keyword evidence="1" id="KW-0614">Plasmid</keyword>
<gene>
    <name evidence="1" type="ORF">HV276_23665</name>
</gene>
<reference evidence="1 2" key="1">
    <citation type="submission" date="2020-06" db="EMBL/GenBank/DDBJ databases">
        <title>REHAB project genomes.</title>
        <authorList>
            <person name="Shaw L.P."/>
        </authorList>
    </citation>
    <scope>NUCLEOTIDE SEQUENCE [LARGE SCALE GENOMIC DNA]</scope>
    <source>
        <strain evidence="1 2">RHBSTW-00777</strain>
        <plasmid evidence="2">prhbstw-00777_3</plasmid>
    </source>
</reference>
<proteinExistence type="predicted"/>